<dbReference type="Proteomes" id="UP000698222">
    <property type="component" value="Unassembled WGS sequence"/>
</dbReference>
<dbReference type="InterPro" id="IPR013196">
    <property type="entry name" value="HTH_11"/>
</dbReference>
<proteinExistence type="predicted"/>
<evidence type="ECO:0000259" key="1">
    <source>
        <dbReference type="Pfam" id="PF08279"/>
    </source>
</evidence>
<dbReference type="Gene3D" id="1.10.10.10">
    <property type="entry name" value="Winged helix-like DNA-binding domain superfamily/Winged helix DNA-binding domain"/>
    <property type="match status" value="1"/>
</dbReference>
<dbReference type="InterPro" id="IPR051534">
    <property type="entry name" value="CBASS_pafABC_assoc_protein"/>
</dbReference>
<dbReference type="PROSITE" id="PS52050">
    <property type="entry name" value="WYL"/>
    <property type="match status" value="1"/>
</dbReference>
<dbReference type="Pfam" id="PF08279">
    <property type="entry name" value="HTH_11"/>
    <property type="match status" value="1"/>
</dbReference>
<accession>A0ABS4YNF4</accession>
<dbReference type="SUPFAM" id="SSF46785">
    <property type="entry name" value="Winged helix' DNA-binding domain"/>
    <property type="match status" value="1"/>
</dbReference>
<feature type="domain" description="Helix-turn-helix type 11" evidence="1">
    <location>
        <begin position="6"/>
        <end position="62"/>
    </location>
</feature>
<evidence type="ECO:0000313" key="4">
    <source>
        <dbReference type="Proteomes" id="UP000698222"/>
    </source>
</evidence>
<dbReference type="EMBL" id="JAGIOC010000001">
    <property type="protein sequence ID" value="MBP2410321.1"/>
    <property type="molecule type" value="Genomic_DNA"/>
</dbReference>
<dbReference type="GO" id="GO:0003677">
    <property type="term" value="F:DNA binding"/>
    <property type="evidence" value="ECO:0007669"/>
    <property type="project" value="UniProtKB-KW"/>
</dbReference>
<name>A0ABS4YNF4_9MICO</name>
<comment type="caution">
    <text evidence="3">The sequence shown here is derived from an EMBL/GenBank/DDBJ whole genome shotgun (WGS) entry which is preliminary data.</text>
</comment>
<protein>
    <submittedName>
        <fullName evidence="3">DNA-binding transcriptional regulator YafY</fullName>
    </submittedName>
</protein>
<reference evidence="3 4" key="1">
    <citation type="submission" date="2021-03" db="EMBL/GenBank/DDBJ databases">
        <title>Sequencing the genomes of 1000 actinobacteria strains.</title>
        <authorList>
            <person name="Klenk H.-P."/>
        </authorList>
    </citation>
    <scope>NUCLEOTIDE SEQUENCE [LARGE SCALE GENOMIC DNA]</scope>
    <source>
        <strain evidence="3 4">DSM 14564</strain>
    </source>
</reference>
<dbReference type="RefSeq" id="WP_209893767.1">
    <property type="nucleotide sequence ID" value="NZ_BAAAJV010000016.1"/>
</dbReference>
<evidence type="ECO:0000259" key="2">
    <source>
        <dbReference type="Pfam" id="PF13280"/>
    </source>
</evidence>
<organism evidence="3 4">
    <name type="scientific">Brachybacterium fresconis</name>
    <dbReference type="NCBI Taxonomy" id="173363"/>
    <lineage>
        <taxon>Bacteria</taxon>
        <taxon>Bacillati</taxon>
        <taxon>Actinomycetota</taxon>
        <taxon>Actinomycetes</taxon>
        <taxon>Micrococcales</taxon>
        <taxon>Dermabacteraceae</taxon>
        <taxon>Brachybacterium</taxon>
    </lineage>
</organism>
<keyword evidence="4" id="KW-1185">Reference proteome</keyword>
<sequence length="233" mass="25892">MRRSERHHALLDVLRANAERPVSVPRLAARFDVSTRTIERDVRALQEAGVPLYAVPGRTGGYAIRRDYSLPPLAFTPAETTAVAAGLSVMMGSPFAEDATRAMDKVLGSMPPERRQRSRALAARVAAMAPEGPTDPRIAEVVRSVLEDPRVVVLEYTRPETGERTRRAVEPLGLITVRGGWILVGWCRLRGGVRGFRTDRILEITSTQEVPPQRHPDPLGEDLSRWDFRGVDR</sequence>
<dbReference type="InterPro" id="IPR036390">
    <property type="entry name" value="WH_DNA-bd_sf"/>
</dbReference>
<dbReference type="InterPro" id="IPR026881">
    <property type="entry name" value="WYL_dom"/>
</dbReference>
<dbReference type="PANTHER" id="PTHR34580">
    <property type="match status" value="1"/>
</dbReference>
<keyword evidence="3" id="KW-0238">DNA-binding</keyword>
<dbReference type="PANTHER" id="PTHR34580:SF1">
    <property type="entry name" value="PROTEIN PAFC"/>
    <property type="match status" value="1"/>
</dbReference>
<feature type="domain" description="WYL" evidence="2">
    <location>
        <begin position="140"/>
        <end position="205"/>
    </location>
</feature>
<dbReference type="Pfam" id="PF13280">
    <property type="entry name" value="WYL"/>
    <property type="match status" value="1"/>
</dbReference>
<dbReference type="InterPro" id="IPR036388">
    <property type="entry name" value="WH-like_DNA-bd_sf"/>
</dbReference>
<evidence type="ECO:0000313" key="3">
    <source>
        <dbReference type="EMBL" id="MBP2410321.1"/>
    </source>
</evidence>
<gene>
    <name evidence="3" type="ORF">JOF44_003224</name>
</gene>